<evidence type="ECO:0000313" key="3">
    <source>
        <dbReference type="EMBL" id="OQV18727.1"/>
    </source>
</evidence>
<dbReference type="InterPro" id="IPR001932">
    <property type="entry name" value="PPM-type_phosphatase-like_dom"/>
</dbReference>
<comment type="caution">
    <text evidence="3">The sequence shown here is derived from an EMBL/GenBank/DDBJ whole genome shotgun (WGS) entry which is preliminary data.</text>
</comment>
<dbReference type="Proteomes" id="UP000192578">
    <property type="component" value="Unassembled WGS sequence"/>
</dbReference>
<organism evidence="3 4">
    <name type="scientific">Hypsibius exemplaris</name>
    <name type="common">Freshwater tardigrade</name>
    <dbReference type="NCBI Taxonomy" id="2072580"/>
    <lineage>
        <taxon>Eukaryota</taxon>
        <taxon>Metazoa</taxon>
        <taxon>Ecdysozoa</taxon>
        <taxon>Tardigrada</taxon>
        <taxon>Eutardigrada</taxon>
        <taxon>Parachela</taxon>
        <taxon>Hypsibioidea</taxon>
        <taxon>Hypsibiidae</taxon>
        <taxon>Hypsibius</taxon>
    </lineage>
</organism>
<sequence>MPSIRKNLHKFVRNLSNPHIESEHHKKGEFLRRTICTTESVENQQQQSRPASGALGLVVDHDEDDEENASFILRYLRGDIHRIHPRVSADRTGDFAEVHILARLDADVRLSHTGPDEGISLIPYLGSRRIYDKFDGSDYYANFPLEQEEKMRQLPAMIRATLFAKSGQQCYLPRNEFRRLVNRDAKVDGTRNRTAVSTANGPAVTIENVVPISATNPVLQNGFLSGRLSVPNSGTMVTKSGSLVSMTHIGQAPYAKIDEILEEEDMEMDVCLPVQTVSESAPVVEIIVENGLSETLEKKAEVEAAVGGLTIPNKAEAKSGSVSGSGTESGDDMVTDSFAEVVPVPVPVPVVRPGPVFSKQTKRRLSKTIRDRASRSIHQQLLEDFPFTLQSDVHWDQNGHDRACGVSTTLYERNPTTSLVAGTPVADVFAICARENNAILAIADGVNWGEKARLAAQCAVRGAVDCLQAVVFQDHRSFRTTKDVFSVLLDSVHAAHNLILQEHGALSTICVALVCPLQEARRYVACVCNVGDSFAYVYSRKFGVREITGGSHNIQNMRDMRDALGALGPVDGCNPELSNIMCSMTLVDPDDIVFLTTDGISDNFDPVIGKFCLADTENSILKQIKENVQVPTENGVADPKDPAKVRFEDNNVPVTLNLPKVTASQRHELTLLRMEDLIRNGITIGDKPCTTAREVCQCFLNFAVQLTSAKRHVLEDPDLYPADTGEKQSKTKQRHDRRRACERLALMPGKLDHATLVAYQVGEWHDPPAPTEQQSGDLTSGKPSAVVTPEPTSMDQMKDFVAVPKTRKVSHAFPLIDSPEVMRQSVMVNGDDDTEEDLHHVHLTGDMLNGEV</sequence>
<gene>
    <name evidence="3" type="ORF">BV898_07166</name>
</gene>
<proteinExistence type="predicted"/>
<evidence type="ECO:0000259" key="2">
    <source>
        <dbReference type="SMART" id="SM00332"/>
    </source>
</evidence>
<dbReference type="Gene3D" id="3.60.40.10">
    <property type="entry name" value="PPM-type phosphatase domain"/>
    <property type="match status" value="1"/>
</dbReference>
<dbReference type="InterPro" id="IPR053287">
    <property type="entry name" value="PP2C-like_domain"/>
</dbReference>
<keyword evidence="4" id="KW-1185">Reference proteome</keyword>
<dbReference type="Pfam" id="PF13672">
    <property type="entry name" value="PP2C_2"/>
    <property type="match status" value="1"/>
</dbReference>
<dbReference type="PANTHER" id="PTHR21586:SF0">
    <property type="entry name" value="PP2C-LIKE DOMAIN-CONTAINING PROTEIN CG9801"/>
    <property type="match status" value="1"/>
</dbReference>
<protein>
    <submittedName>
        <fullName evidence="3">PP2C-like domain-containing protein</fullName>
    </submittedName>
</protein>
<feature type="region of interest" description="Disordered" evidence="1">
    <location>
        <begin position="719"/>
        <end position="738"/>
    </location>
</feature>
<accession>A0A1W0WU87</accession>
<evidence type="ECO:0000313" key="4">
    <source>
        <dbReference type="Proteomes" id="UP000192578"/>
    </source>
</evidence>
<feature type="domain" description="PPM-type phosphatase" evidence="2">
    <location>
        <begin position="406"/>
        <end position="656"/>
    </location>
</feature>
<dbReference type="SMART" id="SM00332">
    <property type="entry name" value="PP2Cc"/>
    <property type="match status" value="1"/>
</dbReference>
<evidence type="ECO:0000256" key="1">
    <source>
        <dbReference type="SAM" id="MobiDB-lite"/>
    </source>
</evidence>
<reference evidence="4" key="1">
    <citation type="submission" date="2017-01" db="EMBL/GenBank/DDBJ databases">
        <title>Comparative genomics of anhydrobiosis in the tardigrade Hypsibius dujardini.</title>
        <authorList>
            <person name="Yoshida Y."/>
            <person name="Koutsovoulos G."/>
            <person name="Laetsch D."/>
            <person name="Stevens L."/>
            <person name="Kumar S."/>
            <person name="Horikawa D."/>
            <person name="Ishino K."/>
            <person name="Komine S."/>
            <person name="Tomita M."/>
            <person name="Blaxter M."/>
            <person name="Arakawa K."/>
        </authorList>
    </citation>
    <scope>NUCLEOTIDE SEQUENCE [LARGE SCALE GENOMIC DNA]</scope>
    <source>
        <strain evidence="4">Z151</strain>
    </source>
</reference>
<feature type="region of interest" description="Disordered" evidence="1">
    <location>
        <begin position="764"/>
        <end position="791"/>
    </location>
</feature>
<name>A0A1W0WU87_HYPEX</name>
<dbReference type="EMBL" id="MTYJ01000046">
    <property type="protein sequence ID" value="OQV18727.1"/>
    <property type="molecule type" value="Genomic_DNA"/>
</dbReference>
<feature type="compositionally biased region" description="Polar residues" evidence="1">
    <location>
        <begin position="771"/>
        <end position="782"/>
    </location>
</feature>
<dbReference type="PANTHER" id="PTHR21586">
    <property type="entry name" value="TIPA"/>
    <property type="match status" value="1"/>
</dbReference>
<dbReference type="InterPro" id="IPR036457">
    <property type="entry name" value="PPM-type-like_dom_sf"/>
</dbReference>
<dbReference type="SUPFAM" id="SSF81606">
    <property type="entry name" value="PP2C-like"/>
    <property type="match status" value="1"/>
</dbReference>
<dbReference type="AlphaFoldDB" id="A0A1W0WU87"/>
<dbReference type="OrthoDB" id="2556847at2759"/>